<feature type="transmembrane region" description="Helical" evidence="1">
    <location>
        <begin position="286"/>
        <end position="313"/>
    </location>
</feature>
<sequence>MTKKALVVLPAITLIGIGFYFIFATSPLVRYWVDDFCSATLLRNNGYFASQVIWWKSWTGRFSYIAALDFFELIGPWAVRVLPVLLLGFLIVSLKSFYRFGKILPVLFIFLTLFNAPNIIQSFYWQTGSLNYIAPFIFLNVFLGILAFPPKNIKIFLPAVLLFIAGGFSEAYALAQIVLLTFALAAVRLTTFAKKEQRLKIVLSGIVGAILTLGIMSLSPGNAARANTVTHPESIKFVIVSTLYGTKWYLLRMLSIKPFVYSLFSLFTSILVLVKPIKIKMRDSLVLGGLSILTVIFTTAAVVGSGFYSMAIIPPERTLFIAIYMIFLSFTVFSFVLAPLIQKNSKLIWVVAAVNLITSFFLIKSVISNWSGVYKEVKTYAVTWDGAEKDLPLLKDIPPVGGLDSFTDNKGWVASCVAGYYKLPGVKIRPHDDKITK</sequence>
<name>A0A837IBE0_9BACT</name>
<reference evidence="2 3" key="1">
    <citation type="journal article" date="2015" name="Nature">
        <title>rRNA introns, odd ribosomes, and small enigmatic genomes across a large radiation of phyla.</title>
        <authorList>
            <person name="Brown C.T."/>
            <person name="Hug L.A."/>
            <person name="Thomas B.C."/>
            <person name="Sharon I."/>
            <person name="Castelle C.J."/>
            <person name="Singh A."/>
            <person name="Wilkins M.J."/>
            <person name="Williams K.H."/>
            <person name="Banfield J.F."/>
        </authorList>
    </citation>
    <scope>NUCLEOTIDE SEQUENCE [LARGE SCALE GENOMIC DNA]</scope>
</reference>
<organism evidence="2 3">
    <name type="scientific">Candidatus Woesebacteria bacterium GW2011_GWA1_44_23</name>
    <dbReference type="NCBI Taxonomy" id="1618558"/>
    <lineage>
        <taxon>Bacteria</taxon>
        <taxon>Candidatus Woeseibacteriota</taxon>
    </lineage>
</organism>
<feature type="transmembrane region" description="Helical" evidence="1">
    <location>
        <begin position="103"/>
        <end position="120"/>
    </location>
</feature>
<feature type="transmembrane region" description="Helical" evidence="1">
    <location>
        <begin position="347"/>
        <end position="367"/>
    </location>
</feature>
<feature type="transmembrane region" description="Helical" evidence="1">
    <location>
        <begin position="7"/>
        <end position="33"/>
    </location>
</feature>
<dbReference type="AlphaFoldDB" id="A0A837IBE0"/>
<proteinExistence type="predicted"/>
<dbReference type="Proteomes" id="UP000034525">
    <property type="component" value="Unassembled WGS sequence"/>
</dbReference>
<feature type="transmembrane region" description="Helical" evidence="1">
    <location>
        <begin position="132"/>
        <end position="149"/>
    </location>
</feature>
<accession>A0A837IBE0</accession>
<protein>
    <submittedName>
        <fullName evidence="2">Uncharacterized protein</fullName>
    </submittedName>
</protein>
<dbReference type="InterPro" id="IPR045691">
    <property type="entry name" value="DUF6056"/>
</dbReference>
<evidence type="ECO:0000313" key="2">
    <source>
        <dbReference type="EMBL" id="KKT53912.1"/>
    </source>
</evidence>
<evidence type="ECO:0000313" key="3">
    <source>
        <dbReference type="Proteomes" id="UP000034525"/>
    </source>
</evidence>
<feature type="transmembrane region" description="Helical" evidence="1">
    <location>
        <begin position="258"/>
        <end position="274"/>
    </location>
</feature>
<evidence type="ECO:0000256" key="1">
    <source>
        <dbReference type="SAM" id="Phobius"/>
    </source>
</evidence>
<comment type="caution">
    <text evidence="2">The sequence shown here is derived from an EMBL/GenBank/DDBJ whole genome shotgun (WGS) entry which is preliminary data.</text>
</comment>
<gene>
    <name evidence="2" type="ORF">UW47_C0014G0013</name>
</gene>
<feature type="transmembrane region" description="Helical" evidence="1">
    <location>
        <begin position="319"/>
        <end position="340"/>
    </location>
</feature>
<keyword evidence="1" id="KW-1133">Transmembrane helix</keyword>
<feature type="transmembrane region" description="Helical" evidence="1">
    <location>
        <begin position="78"/>
        <end position="97"/>
    </location>
</feature>
<keyword evidence="1" id="KW-0812">Transmembrane</keyword>
<dbReference type="Pfam" id="PF19528">
    <property type="entry name" value="DUF6056"/>
    <property type="match status" value="1"/>
</dbReference>
<dbReference type="EMBL" id="LCIL01000014">
    <property type="protein sequence ID" value="KKT53912.1"/>
    <property type="molecule type" value="Genomic_DNA"/>
</dbReference>
<feature type="transmembrane region" description="Helical" evidence="1">
    <location>
        <begin position="199"/>
        <end position="218"/>
    </location>
</feature>
<feature type="transmembrane region" description="Helical" evidence="1">
    <location>
        <begin position="155"/>
        <end position="187"/>
    </location>
</feature>
<keyword evidence="1" id="KW-0472">Membrane</keyword>